<dbReference type="InterPro" id="IPR013154">
    <property type="entry name" value="ADH-like_N"/>
</dbReference>
<dbReference type="SUPFAM" id="SSF50129">
    <property type="entry name" value="GroES-like"/>
    <property type="match status" value="1"/>
</dbReference>
<dbReference type="Proteomes" id="UP001140502">
    <property type="component" value="Unassembled WGS sequence"/>
</dbReference>
<accession>A0A9W8WDN0</accession>
<dbReference type="OrthoDB" id="3509362at2759"/>
<evidence type="ECO:0000313" key="2">
    <source>
        <dbReference type="EMBL" id="KAJ4321146.1"/>
    </source>
</evidence>
<dbReference type="InterPro" id="IPR011032">
    <property type="entry name" value="GroES-like_sf"/>
</dbReference>
<dbReference type="Pfam" id="PF08240">
    <property type="entry name" value="ADH_N"/>
    <property type="match status" value="1"/>
</dbReference>
<dbReference type="Pfam" id="PF13602">
    <property type="entry name" value="ADH_zinc_N_2"/>
    <property type="match status" value="1"/>
</dbReference>
<dbReference type="CDD" id="cd05289">
    <property type="entry name" value="MDR_like_2"/>
    <property type="match status" value="1"/>
</dbReference>
<dbReference type="SMART" id="SM00829">
    <property type="entry name" value="PKS_ER"/>
    <property type="match status" value="1"/>
</dbReference>
<dbReference type="InterPro" id="IPR052585">
    <property type="entry name" value="Lipid_raft_assoc_Zn_ADH"/>
</dbReference>
<gene>
    <name evidence="2" type="ORF">N0V84_005498</name>
</gene>
<dbReference type="Gene3D" id="3.90.180.10">
    <property type="entry name" value="Medium-chain alcohol dehydrogenases, catalytic domain"/>
    <property type="match status" value="1"/>
</dbReference>
<evidence type="ECO:0000313" key="3">
    <source>
        <dbReference type="Proteomes" id="UP001140502"/>
    </source>
</evidence>
<comment type="caution">
    <text evidence="2">The sequence shown here is derived from an EMBL/GenBank/DDBJ whole genome shotgun (WGS) entry which is preliminary data.</text>
</comment>
<proteinExistence type="predicted"/>
<dbReference type="InterPro" id="IPR036291">
    <property type="entry name" value="NAD(P)-bd_dom_sf"/>
</dbReference>
<organism evidence="2 3">
    <name type="scientific">Fusarium piperis</name>
    <dbReference type="NCBI Taxonomy" id="1435070"/>
    <lineage>
        <taxon>Eukaryota</taxon>
        <taxon>Fungi</taxon>
        <taxon>Dikarya</taxon>
        <taxon>Ascomycota</taxon>
        <taxon>Pezizomycotina</taxon>
        <taxon>Sordariomycetes</taxon>
        <taxon>Hypocreomycetidae</taxon>
        <taxon>Hypocreales</taxon>
        <taxon>Nectriaceae</taxon>
        <taxon>Fusarium</taxon>
        <taxon>Fusarium solani species complex</taxon>
    </lineage>
</organism>
<feature type="domain" description="Enoyl reductase (ER)" evidence="1">
    <location>
        <begin position="29"/>
        <end position="335"/>
    </location>
</feature>
<name>A0A9W8WDN0_9HYPO</name>
<dbReference type="EMBL" id="JAPEUR010000099">
    <property type="protein sequence ID" value="KAJ4321146.1"/>
    <property type="molecule type" value="Genomic_DNA"/>
</dbReference>
<dbReference type="AlphaFoldDB" id="A0A9W8WDN0"/>
<dbReference type="SUPFAM" id="SSF51735">
    <property type="entry name" value="NAD(P)-binding Rossmann-fold domains"/>
    <property type="match status" value="1"/>
</dbReference>
<dbReference type="GO" id="GO:0016491">
    <property type="term" value="F:oxidoreductase activity"/>
    <property type="evidence" value="ECO:0007669"/>
    <property type="project" value="InterPro"/>
</dbReference>
<sequence>MQNKVYVMMLAVRIQSSKGPEPYSASNPAPPSALVLERDVPVPDLKPGQALVRVHATTVTRDELTWPESYHHELRIPGYDFSGVVDKVCEEGRFVPGDEVYAMVSTKRGSTWAEYAMAEEDELALKPRNLSWAESVTVPLSALTAWQALFVQAGVPEPDFDAAEKMSTGRTLLVTGSSGAVGSYIVQLAVYAGLQVVAASSSKERNDEFLRSLGAHEVVEYDELNMVKRSFDIVIDTVGGKPLAQAWDLVTDAGSLISVDSSSFNFAKTPPAGKEHVKAVFFIVEPSGRQLGKLAKALEMGYVRPFLAETFPLAEAREAYERASGRMDKRGKVVLRV</sequence>
<protein>
    <recommendedName>
        <fullName evidence="1">Enoyl reductase (ER) domain-containing protein</fullName>
    </recommendedName>
</protein>
<dbReference type="InterPro" id="IPR020843">
    <property type="entry name" value="ER"/>
</dbReference>
<reference evidence="2" key="1">
    <citation type="submission" date="2022-10" db="EMBL/GenBank/DDBJ databases">
        <title>Tapping the CABI collections for fungal endophytes: first genome assemblies for Collariella, Neodidymelliopsis, Ascochyta clinopodiicola, Didymella pomorum, Didymosphaeria variabile, Neocosmospora piperis and Neocucurbitaria cava.</title>
        <authorList>
            <person name="Hill R."/>
        </authorList>
    </citation>
    <scope>NUCLEOTIDE SEQUENCE</scope>
    <source>
        <strain evidence="2">IMI 366586</strain>
    </source>
</reference>
<dbReference type="Gene3D" id="3.40.50.720">
    <property type="entry name" value="NAD(P)-binding Rossmann-like Domain"/>
    <property type="match status" value="1"/>
</dbReference>
<keyword evidence="3" id="KW-1185">Reference proteome</keyword>
<dbReference type="PANTHER" id="PTHR43482">
    <property type="entry name" value="PROTEIN AST1-RELATED"/>
    <property type="match status" value="1"/>
</dbReference>
<dbReference type="PANTHER" id="PTHR43482:SF4">
    <property type="entry name" value="ALCOHOL DEHYDROGENASE, PUTATIVE (AFU_ORTHOLOGUE AFUA_7G06260)-RELATED"/>
    <property type="match status" value="1"/>
</dbReference>
<evidence type="ECO:0000259" key="1">
    <source>
        <dbReference type="SMART" id="SM00829"/>
    </source>
</evidence>